<dbReference type="Proteomes" id="UP000070700">
    <property type="component" value="Unassembled WGS sequence"/>
</dbReference>
<dbReference type="GO" id="GO:0072666">
    <property type="term" value="P:establishment of protein localization to vacuole"/>
    <property type="evidence" value="ECO:0007669"/>
    <property type="project" value="UniProtKB-ARBA"/>
</dbReference>
<dbReference type="EMBL" id="KQ947417">
    <property type="protein sequence ID" value="KUJ15635.1"/>
    <property type="molecule type" value="Genomic_DNA"/>
</dbReference>
<evidence type="ECO:0000259" key="17">
    <source>
        <dbReference type="PROSITE" id="PS50237"/>
    </source>
</evidence>
<dbReference type="InParanoid" id="A0A194X626"/>
<dbReference type="PANTHER" id="PTHR11254:SF440">
    <property type="entry name" value="E3 UBIQUITIN-PROTEIN LIGASE NEDD-4"/>
    <property type="match status" value="1"/>
</dbReference>
<organism evidence="18 19">
    <name type="scientific">Mollisia scopiformis</name>
    <name type="common">Conifer needle endophyte fungus</name>
    <name type="synonym">Phialocephala scopiformis</name>
    <dbReference type="NCBI Taxonomy" id="149040"/>
    <lineage>
        <taxon>Eukaryota</taxon>
        <taxon>Fungi</taxon>
        <taxon>Dikarya</taxon>
        <taxon>Ascomycota</taxon>
        <taxon>Pezizomycotina</taxon>
        <taxon>Leotiomycetes</taxon>
        <taxon>Helotiales</taxon>
        <taxon>Mollisiaceae</taxon>
        <taxon>Mollisia</taxon>
    </lineage>
</organism>
<dbReference type="Pfam" id="PF00632">
    <property type="entry name" value="HECT"/>
    <property type="match status" value="1"/>
</dbReference>
<feature type="active site" description="Glycyl thioester intermediate" evidence="10">
    <location>
        <position position="1301"/>
    </location>
</feature>
<dbReference type="InterPro" id="IPR036020">
    <property type="entry name" value="WW_dom_sf"/>
</dbReference>
<evidence type="ECO:0000256" key="6">
    <source>
        <dbReference type="ARBA" id="ARBA00022490"/>
    </source>
</evidence>
<dbReference type="OrthoDB" id="8068875at2759"/>
<dbReference type="CDD" id="cd12306">
    <property type="entry name" value="RRM_II_PABPs"/>
    <property type="match status" value="1"/>
</dbReference>
<dbReference type="FunFam" id="2.20.70.10:FF:000011">
    <property type="entry name" value="E3 ubiquitin-protein ligase"/>
    <property type="match status" value="1"/>
</dbReference>
<evidence type="ECO:0000259" key="15">
    <source>
        <dbReference type="PROSITE" id="PS50020"/>
    </source>
</evidence>
<comment type="catalytic activity">
    <reaction evidence="1">
        <text>S-ubiquitinyl-[E2 ubiquitin-conjugating enzyme]-L-cysteine + [acceptor protein]-L-lysine = [E2 ubiquitin-conjugating enzyme]-L-cysteine + N(6)-ubiquitinyl-[acceptor protein]-L-lysine.</text>
        <dbReference type="EC" id="2.3.2.26"/>
    </reaction>
</comment>
<feature type="region of interest" description="Disordered" evidence="13">
    <location>
        <begin position="529"/>
        <end position="595"/>
    </location>
</feature>
<feature type="domain" description="HECT" evidence="17">
    <location>
        <begin position="1000"/>
        <end position="1333"/>
    </location>
</feature>
<accession>A0A194X626</accession>
<keyword evidence="6" id="KW-0963">Cytoplasm</keyword>
<dbReference type="STRING" id="149040.A0A194X626"/>
<keyword evidence="11" id="KW-0694">RNA-binding</keyword>
<feature type="compositionally biased region" description="Polar residues" evidence="13">
    <location>
        <begin position="215"/>
        <end position="231"/>
    </location>
</feature>
<feature type="region of interest" description="Disordered" evidence="13">
    <location>
        <begin position="180"/>
        <end position="239"/>
    </location>
</feature>
<evidence type="ECO:0000256" key="8">
    <source>
        <dbReference type="ARBA" id="ARBA00022737"/>
    </source>
</evidence>
<dbReference type="FunFam" id="3.30.2160.10:FF:000001">
    <property type="entry name" value="E3 ubiquitin-protein ligase NEDD4-like"/>
    <property type="match status" value="1"/>
</dbReference>
<dbReference type="PROSITE" id="PS01159">
    <property type="entry name" value="WW_DOMAIN_1"/>
    <property type="match status" value="2"/>
</dbReference>
<dbReference type="InterPro" id="IPR000504">
    <property type="entry name" value="RRM_dom"/>
</dbReference>
<dbReference type="GO" id="GO:0003723">
    <property type="term" value="F:RNA binding"/>
    <property type="evidence" value="ECO:0007669"/>
    <property type="project" value="UniProtKB-UniRule"/>
</dbReference>
<protein>
    <recommendedName>
        <fullName evidence="5">HECT-type E3 ubiquitin transferase</fullName>
        <ecNumber evidence="5">2.3.2.26</ecNumber>
    </recommendedName>
</protein>
<dbReference type="InterPro" id="IPR012677">
    <property type="entry name" value="Nucleotide-bd_a/b_plait_sf"/>
</dbReference>
<evidence type="ECO:0000313" key="18">
    <source>
        <dbReference type="EMBL" id="KUJ15635.1"/>
    </source>
</evidence>
<feature type="domain" description="C2" evidence="14">
    <location>
        <begin position="706"/>
        <end position="860"/>
    </location>
</feature>
<keyword evidence="19" id="KW-1185">Reference proteome</keyword>
<evidence type="ECO:0000256" key="4">
    <source>
        <dbReference type="ARBA" id="ARBA00010334"/>
    </source>
</evidence>
<dbReference type="Gene3D" id="3.30.2410.10">
    <property type="entry name" value="Hect, E3 ligase catalytic domain"/>
    <property type="match status" value="1"/>
</dbReference>
<feature type="compositionally biased region" description="Polar residues" evidence="13">
    <location>
        <begin position="529"/>
        <end position="539"/>
    </location>
</feature>
<evidence type="ECO:0000256" key="10">
    <source>
        <dbReference type="PROSITE-ProRule" id="PRU00104"/>
    </source>
</evidence>
<dbReference type="InterPro" id="IPR001202">
    <property type="entry name" value="WW_dom"/>
</dbReference>
<keyword evidence="8" id="KW-0677">Repeat</keyword>
<dbReference type="SUPFAM" id="SSF51045">
    <property type="entry name" value="WW domain"/>
    <property type="match status" value="2"/>
</dbReference>
<evidence type="ECO:0000256" key="11">
    <source>
        <dbReference type="PROSITE-ProRule" id="PRU00176"/>
    </source>
</evidence>
<dbReference type="KEGG" id="psco:LY89DRAFT_697744"/>
<comment type="pathway">
    <text evidence="3">Protein modification; protein ubiquitination.</text>
</comment>
<dbReference type="InterPro" id="IPR000008">
    <property type="entry name" value="C2_dom"/>
</dbReference>
<dbReference type="Pfam" id="PF00168">
    <property type="entry name" value="C2"/>
    <property type="match status" value="1"/>
</dbReference>
<dbReference type="InterPro" id="IPR035979">
    <property type="entry name" value="RBD_domain_sf"/>
</dbReference>
<feature type="domain" description="WW" evidence="15">
    <location>
        <begin position="911"/>
        <end position="944"/>
    </location>
</feature>
<comment type="similarity">
    <text evidence="4">Belongs to the RSP5/NEDD4 family.</text>
</comment>
<dbReference type="SUPFAM" id="SSF54928">
    <property type="entry name" value="RNA-binding domain, RBD"/>
    <property type="match status" value="1"/>
</dbReference>
<feature type="domain" description="RRM" evidence="16">
    <location>
        <begin position="666"/>
        <end position="743"/>
    </location>
</feature>
<dbReference type="Pfam" id="PF00076">
    <property type="entry name" value="RRM_1"/>
    <property type="match status" value="1"/>
</dbReference>
<dbReference type="PROSITE" id="PS50020">
    <property type="entry name" value="WW_DOMAIN_2"/>
    <property type="match status" value="2"/>
</dbReference>
<dbReference type="Pfam" id="PF00397">
    <property type="entry name" value="WW"/>
    <property type="match status" value="2"/>
</dbReference>
<evidence type="ECO:0000256" key="13">
    <source>
        <dbReference type="SAM" id="MobiDB-lite"/>
    </source>
</evidence>
<keyword evidence="9 10" id="KW-0833">Ubl conjugation pathway</keyword>
<comment type="subcellular location">
    <subcellularLocation>
        <location evidence="2">Cytoplasm</location>
    </subcellularLocation>
</comment>
<feature type="region of interest" description="Disordered" evidence="13">
    <location>
        <begin position="20"/>
        <end position="43"/>
    </location>
</feature>
<keyword evidence="12" id="KW-0175">Coiled coil</keyword>
<dbReference type="GO" id="GO:0005737">
    <property type="term" value="C:cytoplasm"/>
    <property type="evidence" value="ECO:0007669"/>
    <property type="project" value="UniProtKB-SubCell"/>
</dbReference>
<dbReference type="RefSeq" id="XP_018069990.1">
    <property type="nucleotide sequence ID" value="XM_018216928.1"/>
</dbReference>
<feature type="coiled-coil region" evidence="12">
    <location>
        <begin position="618"/>
        <end position="662"/>
    </location>
</feature>
<dbReference type="Gene3D" id="3.30.70.330">
    <property type="match status" value="1"/>
</dbReference>
<reference evidence="18 19" key="1">
    <citation type="submission" date="2015-10" db="EMBL/GenBank/DDBJ databases">
        <title>Full genome of DAOMC 229536 Phialocephala scopiformis, a fungal endophyte of spruce producing the potent anti-insectan compound rugulosin.</title>
        <authorList>
            <consortium name="DOE Joint Genome Institute"/>
            <person name="Walker A.K."/>
            <person name="Frasz S.L."/>
            <person name="Seifert K.A."/>
            <person name="Miller J.D."/>
            <person name="Mondo S.J."/>
            <person name="Labutti K."/>
            <person name="Lipzen A."/>
            <person name="Dockter R."/>
            <person name="Kennedy M."/>
            <person name="Grigoriev I.V."/>
            <person name="Spatafora J.W."/>
        </authorList>
    </citation>
    <scope>NUCLEOTIDE SEQUENCE [LARGE SCALE GENOMIC DNA]</scope>
    <source>
        <strain evidence="18 19">CBS 120377</strain>
    </source>
</reference>
<dbReference type="InterPro" id="IPR000569">
    <property type="entry name" value="HECT_dom"/>
</dbReference>
<feature type="compositionally biased region" description="Acidic residues" evidence="13">
    <location>
        <begin position="543"/>
        <end position="575"/>
    </location>
</feature>
<dbReference type="Pfam" id="PF25909">
    <property type="entry name" value="zf-C2H2_AHC1"/>
    <property type="match status" value="1"/>
</dbReference>
<dbReference type="Gene3D" id="3.30.2160.10">
    <property type="entry name" value="Hect, E3 ligase catalytic domain"/>
    <property type="match status" value="1"/>
</dbReference>
<dbReference type="FunFam" id="2.20.70.10:FF:000017">
    <property type="entry name" value="E3 ubiquitin-protein ligase"/>
    <property type="match status" value="1"/>
</dbReference>
<feature type="region of interest" description="Disordered" evidence="13">
    <location>
        <begin position="411"/>
        <end position="477"/>
    </location>
</feature>
<dbReference type="GO" id="GO:0007034">
    <property type="term" value="P:vacuolar transport"/>
    <property type="evidence" value="ECO:0007669"/>
    <property type="project" value="UniProtKB-ARBA"/>
</dbReference>
<evidence type="ECO:0000259" key="16">
    <source>
        <dbReference type="PROSITE" id="PS50102"/>
    </source>
</evidence>
<evidence type="ECO:0000256" key="7">
    <source>
        <dbReference type="ARBA" id="ARBA00022679"/>
    </source>
</evidence>
<dbReference type="PROSITE" id="PS50004">
    <property type="entry name" value="C2"/>
    <property type="match status" value="1"/>
</dbReference>
<gene>
    <name evidence="18" type="ORF">LY89DRAFT_697744</name>
</gene>
<dbReference type="CDD" id="cd00078">
    <property type="entry name" value="HECTc"/>
    <property type="match status" value="1"/>
</dbReference>
<dbReference type="GO" id="GO:0006511">
    <property type="term" value="P:ubiquitin-dependent protein catabolic process"/>
    <property type="evidence" value="ECO:0007669"/>
    <property type="project" value="TreeGrafter"/>
</dbReference>
<dbReference type="Gene3D" id="3.90.1750.10">
    <property type="entry name" value="Hect, E3 ligase catalytic domains"/>
    <property type="match status" value="1"/>
</dbReference>
<proteinExistence type="inferred from homology"/>
<dbReference type="UniPathway" id="UPA00143"/>
<evidence type="ECO:0000256" key="12">
    <source>
        <dbReference type="SAM" id="Coils"/>
    </source>
</evidence>
<dbReference type="GeneID" id="28826654"/>
<dbReference type="Gene3D" id="2.20.70.10">
    <property type="match status" value="1"/>
</dbReference>
<dbReference type="FunFam" id="3.30.2410.10:FF:000001">
    <property type="entry name" value="E3 ubiquitin-protein ligase NEDD4-like"/>
    <property type="match status" value="1"/>
</dbReference>
<dbReference type="Gene3D" id="2.60.40.150">
    <property type="entry name" value="C2 domain"/>
    <property type="match status" value="1"/>
</dbReference>
<keyword evidence="7" id="KW-0808">Transferase</keyword>
<dbReference type="InterPro" id="IPR050409">
    <property type="entry name" value="E3_ubiq-protein_ligase"/>
</dbReference>
<dbReference type="GO" id="GO:0006886">
    <property type="term" value="P:intracellular protein transport"/>
    <property type="evidence" value="ECO:0007669"/>
    <property type="project" value="UniProtKB-ARBA"/>
</dbReference>
<dbReference type="SMART" id="SM00360">
    <property type="entry name" value="RRM"/>
    <property type="match status" value="1"/>
</dbReference>
<dbReference type="SMART" id="SM00119">
    <property type="entry name" value="HECTc"/>
    <property type="match status" value="1"/>
</dbReference>
<dbReference type="InterPro" id="IPR035983">
    <property type="entry name" value="Hect_E3_ubiquitin_ligase"/>
</dbReference>
<dbReference type="GO" id="GO:0061630">
    <property type="term" value="F:ubiquitin protein ligase activity"/>
    <property type="evidence" value="ECO:0007669"/>
    <property type="project" value="UniProtKB-EC"/>
</dbReference>
<feature type="domain" description="WW" evidence="15">
    <location>
        <begin position="853"/>
        <end position="886"/>
    </location>
</feature>
<dbReference type="InterPro" id="IPR058706">
    <property type="entry name" value="zf-C2H2_AHC1-like"/>
</dbReference>
<dbReference type="PROSITE" id="PS50102">
    <property type="entry name" value="RRM"/>
    <property type="match status" value="1"/>
</dbReference>
<dbReference type="CDD" id="cd00201">
    <property type="entry name" value="WW"/>
    <property type="match status" value="2"/>
</dbReference>
<dbReference type="InterPro" id="IPR035892">
    <property type="entry name" value="C2_domain_sf"/>
</dbReference>
<dbReference type="FunFam" id="3.90.1750.10:FF:000005">
    <property type="entry name" value="E3 ubiquitin-protein ligase"/>
    <property type="match status" value="1"/>
</dbReference>
<dbReference type="SMART" id="SM00456">
    <property type="entry name" value="WW"/>
    <property type="match status" value="2"/>
</dbReference>
<sequence length="1333" mass="149562">MAPATSPVVEIPVESVAKRKRVDEDVTDSAHGNSQDLKRRKANTVVDGRISVPNPVTAVQAGVSERQEPVTVDPSRIHDAIESQFSLEILLKHNELRLINQELAKCQVALEQLRRCHLISYPVSQTASESMINISNGVGPVLAQKDKVPQWAAPYGVTDGPYSRHYAKWLIPDSSFDGSQGEWQRSLDESRAGKSVPEGRSTRYSIAEGAMPASKSRSQRGSTAQKFQALSSGYPPPKEKAGPCILKRGDGQWVKLVCPECHRDNFSSTQGFINHCRIAHKIEFKSHEEAAVASGQPIEIDEVGGIVGEEKSPTTINNLVHPMIRSAPPDRAAYAALLSRIEASTKLFEQGKLPGVTSIPTSAASTLVTPSRSFVPSSVTPHLSELMRSKGFGGNLNDIVGEAKQKIDLDDMSSHDEDSGAETDITVPPRLDGANSPLPVMRMPARAGMSPAPIGRPGSSKGVDGRNARQPALSGISPRLSYATPVINTISTTNNATPSRLAETPLDHHHMVDVDVEMLDGPSLIDLSPNTIASNNAPSLVSDDGEYDEGDDAESASSGEEDDDSVAEIQFEDDGEKVVPRTVLRNRSGSGSDAMRLRKEDKHVTFVVEDVMEQQEEEGNDEEEISAMKRRVAEMEEEAAKLREMQADIDQQKNEMQDGKEDIDSRSIFVGNVDYSASPEEIQAHFQSCGSINRVTILLDKFTGHPKGYAYVEFSEPSLVAQALVLNESVFHGRNLKFLRFESDDHSSFRRPPRIPGTSHQCRAVEWIRVCQRFPDPFAVATLGGEQTKTTTVIKRTLNPYWNESFDLRANEDSILAVQIFDQKKFKKKDQGFLGVINVRVGDVVDFSSGQDRELPPLWEQRHTPEGRPYFVDHNTRTTTWVDPRRQQYIRMYGGQNANNTIQQQPVSQLGPLPSGWEMRLTNTARVYFVDHNTKTTTWDDPRLPSSLDQNVPQYKRDFRRKLIYFRSQPALRILSGQCHVKVRRSHIFEDSYAEIMRQSATDLKKRLMIKFDGEDGLDYGGLSREFFFLLSHEMFNPFYCLFEYSAHDNYTLQINPHSGINPEHLNYFKFIGRVVGLAIFHRRFLDAFFIGALYKMMLNKAVALSDMEGVDADFHRSLQWMLDNPIEGVLDQTFSTEDERFGQTNVEDLKPGGRDIEVTDANKKEYVDLMVKWRIQKRIDEQFQAFINGFHELIPAELVNVFDERELELLIGGIAEIDVEDWKKHTDYRGYTESDEVIKFFWQTIRSWDGEQKSRLLQFATGTSRIPVNGFKDLQGSDGPRRFTIEKAGEVNNLPKSHTCFNRLDLPPYKSLEALQTKLTMAVEETMGFGQE</sequence>
<evidence type="ECO:0000256" key="3">
    <source>
        <dbReference type="ARBA" id="ARBA00004906"/>
    </source>
</evidence>
<dbReference type="SUPFAM" id="SSF56204">
    <property type="entry name" value="Hect, E3 ligase catalytic domain"/>
    <property type="match status" value="1"/>
</dbReference>
<evidence type="ECO:0000256" key="1">
    <source>
        <dbReference type="ARBA" id="ARBA00000885"/>
    </source>
</evidence>
<evidence type="ECO:0000256" key="5">
    <source>
        <dbReference type="ARBA" id="ARBA00012485"/>
    </source>
</evidence>
<dbReference type="SMART" id="SM00239">
    <property type="entry name" value="C2"/>
    <property type="match status" value="1"/>
</dbReference>
<dbReference type="EC" id="2.3.2.26" evidence="5"/>
<dbReference type="PANTHER" id="PTHR11254">
    <property type="entry name" value="HECT DOMAIN UBIQUITIN-PROTEIN LIGASE"/>
    <property type="match status" value="1"/>
</dbReference>
<name>A0A194X626_MOLSC</name>
<evidence type="ECO:0000256" key="2">
    <source>
        <dbReference type="ARBA" id="ARBA00004496"/>
    </source>
</evidence>
<dbReference type="GO" id="GO:0016567">
    <property type="term" value="P:protein ubiquitination"/>
    <property type="evidence" value="ECO:0007669"/>
    <property type="project" value="UniProtKB-UniPathway"/>
</dbReference>
<dbReference type="SUPFAM" id="SSF49562">
    <property type="entry name" value="C2 domain (Calcium/lipid-binding domain, CaLB)"/>
    <property type="match status" value="1"/>
</dbReference>
<evidence type="ECO:0000259" key="14">
    <source>
        <dbReference type="PROSITE" id="PS50004"/>
    </source>
</evidence>
<evidence type="ECO:0000313" key="19">
    <source>
        <dbReference type="Proteomes" id="UP000070700"/>
    </source>
</evidence>
<dbReference type="PROSITE" id="PS50237">
    <property type="entry name" value="HECT"/>
    <property type="match status" value="1"/>
</dbReference>
<evidence type="ECO:0000256" key="9">
    <source>
        <dbReference type="ARBA" id="ARBA00022786"/>
    </source>
</evidence>